<dbReference type="KEGG" id="pzu:PHZ_c0153"/>
<organism evidence="3 4">
    <name type="scientific">Phenylobacterium zucineum (strain HLK1)</name>
    <dbReference type="NCBI Taxonomy" id="450851"/>
    <lineage>
        <taxon>Bacteria</taxon>
        <taxon>Pseudomonadati</taxon>
        <taxon>Pseudomonadota</taxon>
        <taxon>Alphaproteobacteria</taxon>
        <taxon>Caulobacterales</taxon>
        <taxon>Caulobacteraceae</taxon>
        <taxon>Phenylobacterium</taxon>
    </lineage>
</organism>
<gene>
    <name evidence="3" type="ordered locus">PHZ_c0153</name>
</gene>
<sequence>MATERIGDPWSGVTYNGFAGVGPRREDDELRIERPPPRQFEPHEYRGVRRPRRRISRNTLLGGGAAAIAAGLAFGLLAKPDLVREAPPPAPMQPVTASSAATVPVEVAQPAPPPEAPAPAGKLEVLPAEMAKAAETRAVRAAPARPVRAVHVPAKTTDEPREIAAPIAPPRVRPPEPAPTPVRVSAPAPRPSFDCRYAGTRSERMVCGDPRLAGLDRRLDRAFERAVAAGIPYRELRAEQDDWLAIREDAARHSPDAVESVYRQRIAELDDLADY</sequence>
<evidence type="ECO:0000256" key="1">
    <source>
        <dbReference type="SAM" id="MobiDB-lite"/>
    </source>
</evidence>
<accession>B4RCG8</accession>
<dbReference type="OrthoDB" id="7211214at2"/>
<evidence type="ECO:0008006" key="5">
    <source>
        <dbReference type="Google" id="ProtNLM"/>
    </source>
</evidence>
<feature type="region of interest" description="Disordered" evidence="1">
    <location>
        <begin position="1"/>
        <end position="51"/>
    </location>
</feature>
<feature type="compositionally biased region" description="Low complexity" evidence="1">
    <location>
        <begin position="139"/>
        <end position="154"/>
    </location>
</feature>
<dbReference type="Proteomes" id="UP000001868">
    <property type="component" value="Chromosome"/>
</dbReference>
<keyword evidence="2" id="KW-0812">Transmembrane</keyword>
<dbReference type="eggNOG" id="COG4461">
    <property type="taxonomic scope" value="Bacteria"/>
</dbReference>
<feature type="compositionally biased region" description="Pro residues" evidence="1">
    <location>
        <begin position="167"/>
        <end position="180"/>
    </location>
</feature>
<evidence type="ECO:0000313" key="3">
    <source>
        <dbReference type="EMBL" id="ACG76567.1"/>
    </source>
</evidence>
<dbReference type="EMBL" id="CP000747">
    <property type="protein sequence ID" value="ACG76567.1"/>
    <property type="molecule type" value="Genomic_DNA"/>
</dbReference>
<dbReference type="RefSeq" id="WP_012520715.1">
    <property type="nucleotide sequence ID" value="NC_011144.1"/>
</dbReference>
<evidence type="ECO:0000256" key="2">
    <source>
        <dbReference type="SAM" id="Phobius"/>
    </source>
</evidence>
<dbReference type="AlphaFoldDB" id="B4RCG8"/>
<evidence type="ECO:0000313" key="4">
    <source>
        <dbReference type="Proteomes" id="UP000001868"/>
    </source>
</evidence>
<feature type="region of interest" description="Disordered" evidence="1">
    <location>
        <begin position="137"/>
        <end position="191"/>
    </location>
</feature>
<reference evidence="3 4" key="1">
    <citation type="journal article" date="2008" name="BMC Genomics">
        <title>Complete genome of Phenylobacterium zucineum - a novel facultative intracellular bacterium isolated from human erythroleukemia cell line K562.</title>
        <authorList>
            <person name="Luo Y."/>
            <person name="Xu X."/>
            <person name="Ding Z."/>
            <person name="Liu Z."/>
            <person name="Zhang B."/>
            <person name="Yan Z."/>
            <person name="Sun J."/>
            <person name="Hu S."/>
            <person name="Hu X."/>
        </authorList>
    </citation>
    <scope>NUCLEOTIDE SEQUENCE [LARGE SCALE GENOMIC DNA]</scope>
    <source>
        <strain evidence="3 4">HLK1</strain>
    </source>
</reference>
<feature type="compositionally biased region" description="Basic and acidic residues" evidence="1">
    <location>
        <begin position="23"/>
        <end position="47"/>
    </location>
</feature>
<keyword evidence="2" id="KW-1133">Transmembrane helix</keyword>
<protein>
    <recommendedName>
        <fullName evidence="5">Lysozyme inhibitor LprI N-terminal domain-containing protein</fullName>
    </recommendedName>
</protein>
<dbReference type="HOGENOM" id="CLU_1011405_0_0_5"/>
<proteinExistence type="predicted"/>
<keyword evidence="2" id="KW-0472">Membrane</keyword>
<feature type="transmembrane region" description="Helical" evidence="2">
    <location>
        <begin position="59"/>
        <end position="78"/>
    </location>
</feature>
<name>B4RCG8_PHEZH</name>
<keyword evidence="4" id="KW-1185">Reference proteome</keyword>